<keyword evidence="3" id="KW-1185">Reference proteome</keyword>
<reference evidence="3" key="1">
    <citation type="submission" date="2018-01" db="EMBL/GenBank/DDBJ databases">
        <title>Complete genome of Tamlana sp. UJ94.</title>
        <authorList>
            <person name="Jung J."/>
            <person name="Chung D."/>
            <person name="Bae S.S."/>
            <person name="Baek K."/>
        </authorList>
    </citation>
    <scope>NUCLEOTIDE SEQUENCE [LARGE SCALE GENOMIC DNA]</scope>
    <source>
        <strain evidence="3">UJ94</strain>
    </source>
</reference>
<keyword evidence="1" id="KW-0472">Membrane</keyword>
<organism evidence="2 3">
    <name type="scientific">Pseudotamlana carrageenivorans</name>
    <dbReference type="NCBI Taxonomy" id="2069432"/>
    <lineage>
        <taxon>Bacteria</taxon>
        <taxon>Pseudomonadati</taxon>
        <taxon>Bacteroidota</taxon>
        <taxon>Flavobacteriia</taxon>
        <taxon>Flavobacteriales</taxon>
        <taxon>Flavobacteriaceae</taxon>
        <taxon>Pseudotamlana</taxon>
    </lineage>
</organism>
<evidence type="ECO:0000256" key="1">
    <source>
        <dbReference type="SAM" id="Phobius"/>
    </source>
</evidence>
<dbReference type="OrthoDB" id="1438437at2"/>
<dbReference type="Proteomes" id="UP000236592">
    <property type="component" value="Chromosome"/>
</dbReference>
<proteinExistence type="predicted"/>
<keyword evidence="1" id="KW-1133">Transmembrane helix</keyword>
<dbReference type="KEGG" id="taj:C1A40_04735"/>
<accession>A0A2I7SFZ1</accession>
<name>A0A2I7SFZ1_9FLAO</name>
<dbReference type="EMBL" id="CP025938">
    <property type="protein sequence ID" value="AUS04822.1"/>
    <property type="molecule type" value="Genomic_DNA"/>
</dbReference>
<feature type="transmembrane region" description="Helical" evidence="1">
    <location>
        <begin position="67"/>
        <end position="85"/>
    </location>
</feature>
<evidence type="ECO:0000313" key="3">
    <source>
        <dbReference type="Proteomes" id="UP000236592"/>
    </source>
</evidence>
<feature type="transmembrane region" description="Helical" evidence="1">
    <location>
        <begin position="91"/>
        <end position="109"/>
    </location>
</feature>
<protein>
    <submittedName>
        <fullName evidence="2">Uncharacterized protein</fullName>
    </submittedName>
</protein>
<keyword evidence="1" id="KW-0812">Transmembrane</keyword>
<dbReference type="RefSeq" id="WP_102994891.1">
    <property type="nucleotide sequence ID" value="NZ_CP025938.1"/>
</dbReference>
<gene>
    <name evidence="2" type="ORF">C1A40_04735</name>
</gene>
<dbReference type="AlphaFoldDB" id="A0A2I7SFZ1"/>
<sequence>MNLEKTAEFLENFDYKYTRQGNTLTIILAYNHRIFMDFKNPNKITIKDQLVTWNFITGVLKMSIRKAIILNLVCSMILSIIIAFFNFKIGAIVFFCLVLWTTYWSVTHITRYENLKHILTHGNNSALYSIES</sequence>
<evidence type="ECO:0000313" key="2">
    <source>
        <dbReference type="EMBL" id="AUS04822.1"/>
    </source>
</evidence>